<dbReference type="PANTHER" id="PTHR34800:SF1">
    <property type="entry name" value="TETRAPYRROLE-BINDING PROTEIN, CHLOROPLASTIC"/>
    <property type="match status" value="1"/>
</dbReference>
<sequence length="413" mass="46749">MGGSVSTLILTLELAQVEEKRLMGLQEADNDPVLLELYQSQQQQIFRNAFILHRAAQLMLKTVDLINKNIQKLAEDQVQQKSLLENMVGKLSKYQKAYALQQEINKIEKDINKLADVAMNFENIMSNFLGPFQGLIEQVVSIDEELSGTVEEIRVLAGDILNQDARLFAFEESESLSDSVVDFLATSYGKRERIGDALENMRFETVKSLDESLLPPEVLENTSLTTALDSIQNDVESNLNQLRNNYTNQTVDINDYTVPLVSEVELKSARNVDYAKLRDLLAAGNWKEADQETARVMLQAANRVKEGYLTVNDIDNFPCEDLRTINQLWLSYSEGKFGFSVQKEIYHRLGGTREYNREVWESFGDAVGWRQGGSWLNSKNLTFASIKAPSGHLPFLVGRRGKSLFSRVKTCKL</sequence>
<dbReference type="PANTHER" id="PTHR34800">
    <property type="entry name" value="TETRAPYRROLE-BINDING PROTEIN, CHLOROPLASTIC"/>
    <property type="match status" value="1"/>
</dbReference>
<gene>
    <name evidence="2" type="ORF">CwatDRAFT_5272</name>
</gene>
<dbReference type="GO" id="GO:0046906">
    <property type="term" value="F:tetrapyrrole binding"/>
    <property type="evidence" value="ECO:0007669"/>
    <property type="project" value="TreeGrafter"/>
</dbReference>
<proteinExistence type="predicted"/>
<evidence type="ECO:0000313" key="3">
    <source>
        <dbReference type="Proteomes" id="UP000003922"/>
    </source>
</evidence>
<feature type="domain" description="GUN4-like" evidence="1">
    <location>
        <begin position="268"/>
        <end position="405"/>
    </location>
</feature>
<reference evidence="2" key="2">
    <citation type="submission" date="2005-06" db="EMBL/GenBank/DDBJ databases">
        <title>Sequencing of the draft genome and assembly of Crocosphaera watsonii WH 8501.</title>
        <authorList>
            <consortium name="US DOE Joint Genome Institute (JGI-PGF)"/>
            <person name="Copeland A."/>
            <person name="Lucas S."/>
            <person name="Lapidus A."/>
            <person name="Barry K."/>
            <person name="Detter C."/>
            <person name="Glavina T."/>
            <person name="Hammon N."/>
            <person name="Israni S."/>
            <person name="Pitluck S."/>
            <person name="Richardson P."/>
        </authorList>
    </citation>
    <scope>NUCLEOTIDE SEQUENCE [LARGE SCALE GENOMIC DNA]</scope>
    <source>
        <strain evidence="2">WH 8501</strain>
    </source>
</reference>
<dbReference type="RefSeq" id="WP_007303760.1">
    <property type="nucleotide sequence ID" value="NZ_AADV02000002.1"/>
</dbReference>
<evidence type="ECO:0000313" key="2">
    <source>
        <dbReference type="EMBL" id="EAM52103.1"/>
    </source>
</evidence>
<name>Q4C918_CROWT</name>
<dbReference type="InterPro" id="IPR037215">
    <property type="entry name" value="GUN4-like_sf"/>
</dbReference>
<comment type="caution">
    <text evidence="2">The sequence shown here is derived from an EMBL/GenBank/DDBJ whole genome shotgun (WGS) entry which is preliminary data.</text>
</comment>
<dbReference type="Gene3D" id="1.25.40.620">
    <property type="match status" value="1"/>
</dbReference>
<dbReference type="Gene3D" id="1.10.10.1770">
    <property type="entry name" value="Gun4-like"/>
    <property type="match status" value="1"/>
</dbReference>
<evidence type="ECO:0000259" key="1">
    <source>
        <dbReference type="Pfam" id="PF05419"/>
    </source>
</evidence>
<dbReference type="Proteomes" id="UP000003922">
    <property type="component" value="Unassembled WGS sequence"/>
</dbReference>
<dbReference type="CDD" id="cd16383">
    <property type="entry name" value="GUN4"/>
    <property type="match status" value="1"/>
</dbReference>
<reference evidence="2" key="1">
    <citation type="submission" date="2004-02" db="EMBL/GenBank/DDBJ databases">
        <authorList>
            <consortium name="DOE Joint Genome Institute"/>
        </authorList>
    </citation>
    <scope>NUCLEOTIDE SEQUENCE [LARGE SCALE GENOMIC DNA]</scope>
    <source>
        <strain evidence="2">WH 8501</strain>
    </source>
</reference>
<organism evidence="2 3">
    <name type="scientific">Crocosphaera watsonii WH 8501</name>
    <dbReference type="NCBI Taxonomy" id="165597"/>
    <lineage>
        <taxon>Bacteria</taxon>
        <taxon>Bacillati</taxon>
        <taxon>Cyanobacteriota</taxon>
        <taxon>Cyanophyceae</taxon>
        <taxon>Oscillatoriophycideae</taxon>
        <taxon>Chroococcales</taxon>
        <taxon>Aphanothecaceae</taxon>
        <taxon>Crocosphaera</taxon>
    </lineage>
</organism>
<dbReference type="AlphaFoldDB" id="Q4C918"/>
<dbReference type="InterPro" id="IPR008629">
    <property type="entry name" value="GUN4-like"/>
</dbReference>
<reference evidence="2" key="3">
    <citation type="submission" date="2016-12" db="EMBL/GenBank/DDBJ databases">
        <title>Annotation of the draft genome assembly of Crocosphaera watsonii WH 8501.</title>
        <authorList>
            <consortium name="US DOE Joint Genome Institute (JGI-ORNL)"/>
            <person name="Larimer F."/>
            <person name="Land M."/>
        </authorList>
    </citation>
    <scope>NUCLEOTIDE SEQUENCE</scope>
    <source>
        <strain evidence="2">WH 8501</strain>
    </source>
</reference>
<dbReference type="SUPFAM" id="SSF140869">
    <property type="entry name" value="GUN4-like"/>
    <property type="match status" value="1"/>
</dbReference>
<dbReference type="KEGG" id="cwa:CwatDRAFT_5272"/>
<accession>Q4C918</accession>
<dbReference type="EMBL" id="AADV02000002">
    <property type="protein sequence ID" value="EAM52103.1"/>
    <property type="molecule type" value="Genomic_DNA"/>
</dbReference>
<protein>
    <submittedName>
        <fullName evidence="2">GUN4-like</fullName>
    </submittedName>
</protein>
<dbReference type="Pfam" id="PF05419">
    <property type="entry name" value="GUN4"/>
    <property type="match status" value="1"/>
</dbReference>
<keyword evidence="3" id="KW-1185">Reference proteome</keyword>